<protein>
    <submittedName>
        <fullName evidence="5">Tyrosyl-trna synthetase</fullName>
    </submittedName>
</protein>
<comment type="caution">
    <text evidence="5">The sequence shown here is derived from an EMBL/GenBank/DDBJ whole genome shotgun (WGS) entry which is preliminary data.</text>
</comment>
<evidence type="ECO:0000256" key="2">
    <source>
        <dbReference type="SAM" id="MobiDB-lite"/>
    </source>
</evidence>
<keyword evidence="1 3" id="KW-0732">Signal</keyword>
<feature type="chain" id="PRO_5005272264" evidence="3">
    <location>
        <begin position="20"/>
        <end position="182"/>
    </location>
</feature>
<organism evidence="5 7">
    <name type="scientific">Pseudomonas taetrolens</name>
    <dbReference type="NCBI Taxonomy" id="47884"/>
    <lineage>
        <taxon>Bacteria</taxon>
        <taxon>Pseudomonadati</taxon>
        <taxon>Pseudomonadota</taxon>
        <taxon>Gammaproteobacteria</taxon>
        <taxon>Pseudomonadales</taxon>
        <taxon>Pseudomonadaceae</taxon>
        <taxon>Pseudomonas</taxon>
    </lineage>
</organism>
<feature type="compositionally biased region" description="Low complexity" evidence="2">
    <location>
        <begin position="157"/>
        <end position="171"/>
    </location>
</feature>
<dbReference type="OrthoDB" id="7362103at2"/>
<dbReference type="Proteomes" id="UP000036395">
    <property type="component" value="Unassembled WGS sequence"/>
</dbReference>
<dbReference type="PATRIC" id="fig|47884.3.peg.1834"/>
<dbReference type="RefSeq" id="WP_048379646.1">
    <property type="nucleotide sequence ID" value="NZ_FNRS01000001.1"/>
</dbReference>
<reference evidence="5 7" key="1">
    <citation type="submission" date="2015-02" db="EMBL/GenBank/DDBJ databases">
        <title>Pseudomonas helleri sp. nov. and Pseudomonas weihenstephanensis sp. nov., isolated from raw cows milk.</title>
        <authorList>
            <person name="von Neubeck M."/>
            <person name="Huptas C."/>
            <person name="Wenning M."/>
            <person name="Scherer S."/>
        </authorList>
    </citation>
    <scope>NUCLEOTIDE SEQUENCE [LARGE SCALE GENOMIC DNA]</scope>
    <source>
        <strain evidence="5 7">DSM 21104</strain>
    </source>
</reference>
<keyword evidence="8" id="KW-1185">Reference proteome</keyword>
<dbReference type="EMBL" id="JYLA01000003">
    <property type="protein sequence ID" value="KMM85136.1"/>
    <property type="molecule type" value="Genomic_DNA"/>
</dbReference>
<evidence type="ECO:0000256" key="1">
    <source>
        <dbReference type="ARBA" id="ARBA00022729"/>
    </source>
</evidence>
<evidence type="ECO:0000256" key="3">
    <source>
        <dbReference type="SAM" id="SignalP"/>
    </source>
</evidence>
<feature type="signal peptide" evidence="3">
    <location>
        <begin position="1"/>
        <end position="19"/>
    </location>
</feature>
<evidence type="ECO:0000313" key="8">
    <source>
        <dbReference type="Proteomes" id="UP000183155"/>
    </source>
</evidence>
<accession>A0A0J6GKF6</accession>
<name>A0A0J6GKF6_PSETA</name>
<evidence type="ECO:0000313" key="5">
    <source>
        <dbReference type="EMBL" id="KMM85136.1"/>
    </source>
</evidence>
<keyword evidence="5" id="KW-0030">Aminoacyl-tRNA synthetase</keyword>
<dbReference type="STRING" id="47884.SAMN04490203_2497"/>
<dbReference type="EMBL" id="FNRS01000001">
    <property type="protein sequence ID" value="SEC48218.1"/>
    <property type="molecule type" value="Genomic_DNA"/>
</dbReference>
<dbReference type="GO" id="GO:0004812">
    <property type="term" value="F:aminoacyl-tRNA ligase activity"/>
    <property type="evidence" value="ECO:0007669"/>
    <property type="project" value="UniProtKB-KW"/>
</dbReference>
<keyword evidence="5" id="KW-0436">Ligase</keyword>
<proteinExistence type="predicted"/>
<dbReference type="AlphaFoldDB" id="A0A0J6GKF6"/>
<gene>
    <name evidence="6" type="ORF">SAMN04490203_2497</name>
    <name evidence="5" type="ORF">TU78_07140</name>
</gene>
<dbReference type="Proteomes" id="UP000183155">
    <property type="component" value="Unassembled WGS sequence"/>
</dbReference>
<dbReference type="InterPro" id="IPR025232">
    <property type="entry name" value="DUF4174"/>
</dbReference>
<reference evidence="6 8" key="2">
    <citation type="submission" date="2016-10" db="EMBL/GenBank/DDBJ databases">
        <authorList>
            <person name="Varghese N."/>
            <person name="Submissions S."/>
        </authorList>
    </citation>
    <scope>NUCLEOTIDE SEQUENCE [LARGE SCALE GENOMIC DNA]</scope>
    <source>
        <strain evidence="6 8">BS3652</strain>
    </source>
</reference>
<evidence type="ECO:0000313" key="7">
    <source>
        <dbReference type="Proteomes" id="UP000036395"/>
    </source>
</evidence>
<evidence type="ECO:0000313" key="6">
    <source>
        <dbReference type="EMBL" id="SEC48218.1"/>
    </source>
</evidence>
<sequence length="182" mass="19499">MFIRLLILASVLVCGTVQAVEVPSPLEQDRGKFRPLVVFARADSDQTLSSLKKALEDPANRQGFEARNMVLYTIVGITGKRDGKDLEPQSTMSLIRGLKPGMIIDNKAKVILIGKDGEKKNETVGEADLNALFKTIDEMPVAEKEAQASATVETPDKASAPGKAAASGKSARPVKPAKPLED</sequence>
<feature type="region of interest" description="Disordered" evidence="2">
    <location>
        <begin position="143"/>
        <end position="182"/>
    </location>
</feature>
<evidence type="ECO:0000259" key="4">
    <source>
        <dbReference type="Pfam" id="PF13778"/>
    </source>
</evidence>
<feature type="domain" description="DUF4174" evidence="4">
    <location>
        <begin position="25"/>
        <end position="145"/>
    </location>
</feature>
<dbReference type="Pfam" id="PF13778">
    <property type="entry name" value="DUF4174"/>
    <property type="match status" value="1"/>
</dbReference>